<evidence type="ECO:0000256" key="3">
    <source>
        <dbReference type="ARBA" id="ARBA00022578"/>
    </source>
</evidence>
<keyword evidence="6" id="KW-0238">DNA-binding</keyword>
<sequence>MKARYQYRIYPTDQQKRLLSQLFGCVRVVWNDTVAYCQELYRQGEKKPKYTDLSKRLTQIKKTEEKQWLTEVSSIPLQQSLRDLETAYSNFFASCKGERKGREVKPPKFKKRKSKQSARFTDNGFAINQHHVTLAKIGDLKVVWSRPLPSKPSSVTLIKDAANRYFLSFVVEIRPETLPDNKQTVGSDLGIATFATLSTGEKLDAPKPLKKRLKRLKKAQRNLSRKQKGSNRREKARKRVAKIHAKIKDTRTDFLHKLSTKIVRENQTIVLEDLNTSGMVKNRKLSRAILNLGWSSFRDMLSAKSDKYGRDFLIISRWEPTSQRCSCCGNIGGKKALNVREWECFFCGTFHDRDVNAAINIKVAGGQSETLNGRVGKRKTSVKEAASCEASTQPKIIQLSLFDLPVITVRLRR</sequence>
<keyword evidence="7" id="KW-0233">DNA recombination</keyword>
<dbReference type="NCBIfam" id="NF040570">
    <property type="entry name" value="guided_TnpB"/>
    <property type="match status" value="1"/>
</dbReference>
<evidence type="ECO:0000259" key="10">
    <source>
        <dbReference type="Pfam" id="PF07282"/>
    </source>
</evidence>
<evidence type="ECO:0000259" key="9">
    <source>
        <dbReference type="Pfam" id="PF01385"/>
    </source>
</evidence>
<evidence type="ECO:0000256" key="6">
    <source>
        <dbReference type="ARBA" id="ARBA00023125"/>
    </source>
</evidence>
<comment type="caution">
    <text evidence="12">The sequence shown here is derived from an EMBL/GenBank/DDBJ whole genome shotgun (WGS) entry which is preliminary data.</text>
</comment>
<evidence type="ECO:0000256" key="1">
    <source>
        <dbReference type="ARBA" id="ARBA00008761"/>
    </source>
</evidence>
<dbReference type="InterPro" id="IPR001959">
    <property type="entry name" value="Transposase"/>
</dbReference>
<dbReference type="InterPro" id="IPR010095">
    <property type="entry name" value="Cas12f1-like_TNB"/>
</dbReference>
<feature type="domain" description="Cas12f1-like TNB" evidence="10">
    <location>
        <begin position="294"/>
        <end position="361"/>
    </location>
</feature>
<dbReference type="AlphaFoldDB" id="A0A551XH88"/>
<dbReference type="EMBL" id="SFCA01000188">
    <property type="protein sequence ID" value="TRT48069.1"/>
    <property type="molecule type" value="Genomic_DNA"/>
</dbReference>
<keyword evidence="4" id="KW-0479">Metal-binding</keyword>
<dbReference type="GO" id="GO:0046872">
    <property type="term" value="F:metal ion binding"/>
    <property type="evidence" value="ECO:0007669"/>
    <property type="project" value="UniProtKB-KW"/>
</dbReference>
<dbReference type="GO" id="GO:0032196">
    <property type="term" value="P:transposition"/>
    <property type="evidence" value="ECO:0007669"/>
    <property type="project" value="UniProtKB-KW"/>
</dbReference>
<dbReference type="Pfam" id="PF01385">
    <property type="entry name" value="OrfB_IS605"/>
    <property type="match status" value="1"/>
</dbReference>
<dbReference type="InterPro" id="IPR021027">
    <property type="entry name" value="Transposase_put_HTH"/>
</dbReference>
<protein>
    <submittedName>
        <fullName evidence="12">Transposase</fullName>
    </submittedName>
</protein>
<evidence type="ECO:0000256" key="8">
    <source>
        <dbReference type="SAM" id="MobiDB-lite"/>
    </source>
</evidence>
<evidence type="ECO:0000313" key="13">
    <source>
        <dbReference type="Proteomes" id="UP000316443"/>
    </source>
</evidence>
<dbReference type="PANTHER" id="PTHR30405">
    <property type="entry name" value="TRANSPOSASE"/>
    <property type="match status" value="1"/>
</dbReference>
<feature type="region of interest" description="Disordered" evidence="8">
    <location>
        <begin position="217"/>
        <end position="237"/>
    </location>
</feature>
<evidence type="ECO:0000256" key="5">
    <source>
        <dbReference type="ARBA" id="ARBA00022833"/>
    </source>
</evidence>
<name>A0A551XH88_MICAE</name>
<reference evidence="12 13" key="1">
    <citation type="submission" date="2019-01" db="EMBL/GenBank/DDBJ databases">
        <title>Coherence of Microcystis species and biogeography revealed through population genomics.</title>
        <authorList>
            <person name="Perez-Carrascal O.M."/>
            <person name="Terrat Y."/>
            <person name="Giani A."/>
            <person name="Fortin N."/>
            <person name="Tromas N."/>
            <person name="Shapiro B.J."/>
        </authorList>
    </citation>
    <scope>NUCLEOTIDE SEQUENCE [LARGE SCALE GENOMIC DNA]</scope>
    <source>
        <strain evidence="12">Ma_QC_C_20070703_M131</strain>
    </source>
</reference>
<evidence type="ECO:0000313" key="12">
    <source>
        <dbReference type="EMBL" id="TRT48069.1"/>
    </source>
</evidence>
<comment type="similarity">
    <text evidence="2">In the N-terminal section; belongs to the transposase 2 family.</text>
</comment>
<evidence type="ECO:0000256" key="4">
    <source>
        <dbReference type="ARBA" id="ARBA00022723"/>
    </source>
</evidence>
<keyword evidence="5" id="KW-0862">Zinc</keyword>
<evidence type="ECO:0000256" key="2">
    <source>
        <dbReference type="ARBA" id="ARBA00011044"/>
    </source>
</evidence>
<feature type="domain" description="Transposase putative helix-turn-helix" evidence="11">
    <location>
        <begin position="1"/>
        <end position="46"/>
    </location>
</feature>
<dbReference type="Proteomes" id="UP000316443">
    <property type="component" value="Unassembled WGS sequence"/>
</dbReference>
<dbReference type="PANTHER" id="PTHR30405:SF25">
    <property type="entry name" value="RNA-GUIDED DNA ENDONUCLEASE INSQ-RELATED"/>
    <property type="match status" value="1"/>
</dbReference>
<comment type="similarity">
    <text evidence="1">In the C-terminal section; belongs to the transposase 35 family.</text>
</comment>
<feature type="domain" description="Probable transposase IS891/IS1136/IS1341" evidence="9">
    <location>
        <begin position="168"/>
        <end position="282"/>
    </location>
</feature>
<accession>A0A551XH88</accession>
<keyword evidence="3" id="KW-0815">Transposition</keyword>
<dbReference type="Pfam" id="PF12323">
    <property type="entry name" value="HTH_OrfB_IS605"/>
    <property type="match status" value="1"/>
</dbReference>
<dbReference type="Pfam" id="PF07282">
    <property type="entry name" value="Cas12f1-like_TNB"/>
    <property type="match status" value="1"/>
</dbReference>
<evidence type="ECO:0000259" key="11">
    <source>
        <dbReference type="Pfam" id="PF12323"/>
    </source>
</evidence>
<dbReference type="NCBIfam" id="TIGR01766">
    <property type="entry name" value="IS200/IS605 family accessory protein TnpB-like domain"/>
    <property type="match status" value="1"/>
</dbReference>
<proteinExistence type="inferred from homology"/>
<evidence type="ECO:0000256" key="7">
    <source>
        <dbReference type="ARBA" id="ARBA00023172"/>
    </source>
</evidence>
<dbReference type="GO" id="GO:0003677">
    <property type="term" value="F:DNA binding"/>
    <property type="evidence" value="ECO:0007669"/>
    <property type="project" value="UniProtKB-KW"/>
</dbReference>
<organism evidence="12 13">
    <name type="scientific">Microcystis aeruginosa Ma_QC_C_20070703_M131</name>
    <dbReference type="NCBI Taxonomy" id="2486263"/>
    <lineage>
        <taxon>Bacteria</taxon>
        <taxon>Bacillati</taxon>
        <taxon>Cyanobacteriota</taxon>
        <taxon>Cyanophyceae</taxon>
        <taxon>Oscillatoriophycideae</taxon>
        <taxon>Chroococcales</taxon>
        <taxon>Microcystaceae</taxon>
        <taxon>Microcystis</taxon>
    </lineage>
</organism>
<gene>
    <name evidence="12" type="ORF">EWV85_17775</name>
</gene>
<dbReference type="GO" id="GO:0006310">
    <property type="term" value="P:DNA recombination"/>
    <property type="evidence" value="ECO:0007669"/>
    <property type="project" value="UniProtKB-KW"/>
</dbReference>
<dbReference type="InterPro" id="IPR051399">
    <property type="entry name" value="RNA-guided_DNA_endo/Transpos"/>
</dbReference>